<dbReference type="CDD" id="cd02430">
    <property type="entry name" value="PTH2"/>
    <property type="match status" value="1"/>
</dbReference>
<keyword evidence="2" id="KW-0378">Hydrolase</keyword>
<dbReference type="Gene3D" id="3.40.1490.10">
    <property type="entry name" value="Bit1"/>
    <property type="match status" value="1"/>
</dbReference>
<reference evidence="7" key="1">
    <citation type="submission" date="2021-04" db="EMBL/GenBank/DDBJ databases">
        <authorList>
            <consortium name="Molecular Ecology Group"/>
        </authorList>
    </citation>
    <scope>NUCLEOTIDE SEQUENCE</scope>
</reference>
<dbReference type="GO" id="GO:0004045">
    <property type="term" value="F:peptidyl-tRNA hydrolase activity"/>
    <property type="evidence" value="ECO:0007669"/>
    <property type="project" value="UniProtKB-EC"/>
</dbReference>
<dbReference type="FunFam" id="3.40.1490.10:FF:000001">
    <property type="entry name" value="Peptidyl-tRNA hydrolase 2"/>
    <property type="match status" value="1"/>
</dbReference>
<dbReference type="AlphaFoldDB" id="A0A8S3Z6S2"/>
<dbReference type="EMBL" id="CAJHNH020001503">
    <property type="protein sequence ID" value="CAG5123340.1"/>
    <property type="molecule type" value="Genomic_DNA"/>
</dbReference>
<dbReference type="PANTHER" id="PTHR12649">
    <property type="entry name" value="PEPTIDYL-TRNA HYDROLASE 2"/>
    <property type="match status" value="1"/>
</dbReference>
<sequence>MALKDLLSSHPNAMSVALFGAGFAVATLVLRYRSRSPRGLVGQSSSNTTNSVNGKGDHSLETKVAQEEYKMVLVVRTDLKMGKGKMAAQCAHAAVGAVEKLAYVNMAALRHWQNLGQPKVVLKVDGLEALFDLDKVARSKSITTCLISDAGRTQIAAGSKTVLALGPGPASVIDQITGHLKLL</sequence>
<accession>A0A8S3Z6S2</accession>
<organism evidence="7 8">
    <name type="scientific">Candidula unifasciata</name>
    <dbReference type="NCBI Taxonomy" id="100452"/>
    <lineage>
        <taxon>Eukaryota</taxon>
        <taxon>Metazoa</taxon>
        <taxon>Spiralia</taxon>
        <taxon>Lophotrochozoa</taxon>
        <taxon>Mollusca</taxon>
        <taxon>Gastropoda</taxon>
        <taxon>Heterobranchia</taxon>
        <taxon>Euthyneura</taxon>
        <taxon>Panpulmonata</taxon>
        <taxon>Eupulmonata</taxon>
        <taxon>Stylommatophora</taxon>
        <taxon>Helicina</taxon>
        <taxon>Helicoidea</taxon>
        <taxon>Geomitridae</taxon>
        <taxon>Candidula</taxon>
    </lineage>
</organism>
<feature type="region of interest" description="Disordered" evidence="5">
    <location>
        <begin position="38"/>
        <end position="58"/>
    </location>
</feature>
<evidence type="ECO:0000313" key="7">
    <source>
        <dbReference type="EMBL" id="CAG5123340.1"/>
    </source>
</evidence>
<keyword evidence="6" id="KW-0812">Transmembrane</keyword>
<dbReference type="Pfam" id="PF01981">
    <property type="entry name" value="PTH2"/>
    <property type="match status" value="1"/>
</dbReference>
<comment type="similarity">
    <text evidence="3">Belongs to the PTH2 family.</text>
</comment>
<dbReference type="NCBIfam" id="NF003314">
    <property type="entry name" value="PRK04322.1"/>
    <property type="match status" value="1"/>
</dbReference>
<feature type="compositionally biased region" description="Polar residues" evidence="5">
    <location>
        <begin position="42"/>
        <end position="53"/>
    </location>
</feature>
<evidence type="ECO:0000256" key="5">
    <source>
        <dbReference type="SAM" id="MobiDB-lite"/>
    </source>
</evidence>
<proteinExistence type="inferred from homology"/>
<dbReference type="NCBIfam" id="TIGR00283">
    <property type="entry name" value="arch_pth2"/>
    <property type="match status" value="1"/>
</dbReference>
<keyword evidence="6" id="KW-0472">Membrane</keyword>
<dbReference type="OrthoDB" id="1733656at2759"/>
<evidence type="ECO:0000313" key="8">
    <source>
        <dbReference type="Proteomes" id="UP000678393"/>
    </source>
</evidence>
<dbReference type="EC" id="3.1.1.29" evidence="1"/>
<evidence type="ECO:0000256" key="1">
    <source>
        <dbReference type="ARBA" id="ARBA00013260"/>
    </source>
</evidence>
<name>A0A8S3Z6S2_9EUPU</name>
<dbReference type="Proteomes" id="UP000678393">
    <property type="component" value="Unassembled WGS sequence"/>
</dbReference>
<protein>
    <recommendedName>
        <fullName evidence="1">peptidyl-tRNA hydrolase</fullName>
        <ecNumber evidence="1">3.1.1.29</ecNumber>
    </recommendedName>
</protein>
<keyword evidence="6" id="KW-1133">Transmembrane helix</keyword>
<feature type="transmembrane region" description="Helical" evidence="6">
    <location>
        <begin position="12"/>
        <end position="30"/>
    </location>
</feature>
<dbReference type="SUPFAM" id="SSF102462">
    <property type="entry name" value="Peptidyl-tRNA hydrolase II"/>
    <property type="match status" value="1"/>
</dbReference>
<dbReference type="PANTHER" id="PTHR12649:SF11">
    <property type="entry name" value="PEPTIDYL-TRNA HYDROLASE 2, MITOCHONDRIAL"/>
    <property type="match status" value="1"/>
</dbReference>
<evidence type="ECO:0000256" key="6">
    <source>
        <dbReference type="SAM" id="Phobius"/>
    </source>
</evidence>
<dbReference type="GO" id="GO:0005829">
    <property type="term" value="C:cytosol"/>
    <property type="evidence" value="ECO:0007669"/>
    <property type="project" value="TreeGrafter"/>
</dbReference>
<evidence type="ECO:0000256" key="2">
    <source>
        <dbReference type="ARBA" id="ARBA00022801"/>
    </source>
</evidence>
<dbReference type="InterPro" id="IPR023476">
    <property type="entry name" value="Pep_tRNA_hydro_II_dom_sf"/>
</dbReference>
<comment type="catalytic activity">
    <reaction evidence="4">
        <text>an N-acyl-L-alpha-aminoacyl-tRNA + H2O = an N-acyl-L-amino acid + a tRNA + H(+)</text>
        <dbReference type="Rhea" id="RHEA:54448"/>
        <dbReference type="Rhea" id="RHEA-COMP:10123"/>
        <dbReference type="Rhea" id="RHEA-COMP:13883"/>
        <dbReference type="ChEBI" id="CHEBI:15377"/>
        <dbReference type="ChEBI" id="CHEBI:15378"/>
        <dbReference type="ChEBI" id="CHEBI:59874"/>
        <dbReference type="ChEBI" id="CHEBI:78442"/>
        <dbReference type="ChEBI" id="CHEBI:138191"/>
        <dbReference type="EC" id="3.1.1.29"/>
    </reaction>
</comment>
<gene>
    <name evidence="7" type="ORF">CUNI_LOCUS8898</name>
</gene>
<evidence type="ECO:0000256" key="4">
    <source>
        <dbReference type="ARBA" id="ARBA00048707"/>
    </source>
</evidence>
<keyword evidence="8" id="KW-1185">Reference proteome</keyword>
<dbReference type="InterPro" id="IPR002833">
    <property type="entry name" value="PTH2"/>
</dbReference>
<comment type="caution">
    <text evidence="7">The sequence shown here is derived from an EMBL/GenBank/DDBJ whole genome shotgun (WGS) entry which is preliminary data.</text>
</comment>
<evidence type="ECO:0000256" key="3">
    <source>
        <dbReference type="ARBA" id="ARBA00038050"/>
    </source>
</evidence>